<evidence type="ECO:0000256" key="3">
    <source>
        <dbReference type="ARBA" id="ARBA00005081"/>
    </source>
</evidence>
<dbReference type="SUPFAM" id="SSF46689">
    <property type="entry name" value="Homeodomain-like"/>
    <property type="match status" value="1"/>
</dbReference>
<gene>
    <name evidence="9" type="ORF">SAMN05421767_11639</name>
</gene>
<dbReference type="PANTHER" id="PTHR36204:SF1">
    <property type="entry name" value="N-ACETYLMANNOSAMINE-6-PHOSPHATE 2-EPIMERASE-RELATED"/>
    <property type="match status" value="1"/>
</dbReference>
<dbReference type="Gene3D" id="1.10.10.10">
    <property type="entry name" value="Winged helix-like DNA-binding domain superfamily/Winged helix DNA-binding domain"/>
    <property type="match status" value="1"/>
</dbReference>
<organism evidence="9 10">
    <name type="scientific">Granulicatella balaenopterae</name>
    <dbReference type="NCBI Taxonomy" id="137733"/>
    <lineage>
        <taxon>Bacteria</taxon>
        <taxon>Bacillati</taxon>
        <taxon>Bacillota</taxon>
        <taxon>Bacilli</taxon>
        <taxon>Lactobacillales</taxon>
        <taxon>Carnobacteriaceae</taxon>
        <taxon>Granulicatella</taxon>
    </lineage>
</organism>
<dbReference type="InterPro" id="IPR036388">
    <property type="entry name" value="WH-like_DNA-bd_sf"/>
</dbReference>
<comment type="similarity">
    <text evidence="4">Belongs to the NanE family.</text>
</comment>
<evidence type="ECO:0000259" key="8">
    <source>
        <dbReference type="PROSITE" id="PS51071"/>
    </source>
</evidence>
<name>A0A1H9L0Z3_9LACT</name>
<evidence type="ECO:0000256" key="7">
    <source>
        <dbReference type="ARBA" id="ARBA00023277"/>
    </source>
</evidence>
<evidence type="ECO:0000256" key="5">
    <source>
        <dbReference type="ARBA" id="ARBA00013180"/>
    </source>
</evidence>
<evidence type="ECO:0000313" key="10">
    <source>
        <dbReference type="Proteomes" id="UP000198556"/>
    </source>
</evidence>
<dbReference type="Pfam" id="PF01418">
    <property type="entry name" value="HTH_6"/>
    <property type="match status" value="1"/>
</dbReference>
<keyword evidence="6" id="KW-0413">Isomerase</keyword>
<dbReference type="PROSITE" id="PS51071">
    <property type="entry name" value="HTH_RPIR"/>
    <property type="match status" value="1"/>
</dbReference>
<protein>
    <recommendedName>
        <fullName evidence="5">N-acylglucosamine-6-phosphate 2-epimerase</fullName>
        <ecNumber evidence="5">5.1.3.9</ecNumber>
    </recommendedName>
</protein>
<proteinExistence type="inferred from homology"/>
<sequence length="197" mass="22355">MQLQKDLIPIIESNLDNMTSSEKEVAQYFLQQEAIIDDFSTSFFCNNIHVSKATLTRFAQKCGFSGFREFIFQYKEIWNEKSRLTATMKESDELVACDIAVIAFDATLRERFDGLTINEFIKQVKDKYPNQLLMADISNFEEDLNAYKAGVDFVGTTLSGYTDESPKLDGPDFDLMKQLVEGNIPVINCGENPHACV</sequence>
<evidence type="ECO:0000256" key="4">
    <source>
        <dbReference type="ARBA" id="ARBA00007439"/>
    </source>
</evidence>
<evidence type="ECO:0000313" key="9">
    <source>
        <dbReference type="EMBL" id="SER04988.1"/>
    </source>
</evidence>
<dbReference type="InterPro" id="IPR000281">
    <property type="entry name" value="HTH_RpiR"/>
</dbReference>
<dbReference type="UniPathway" id="UPA00629">
    <property type="reaction ID" value="UER00682"/>
</dbReference>
<dbReference type="GO" id="GO:0003700">
    <property type="term" value="F:DNA-binding transcription factor activity"/>
    <property type="evidence" value="ECO:0007669"/>
    <property type="project" value="InterPro"/>
</dbReference>
<keyword evidence="10" id="KW-1185">Reference proteome</keyword>
<comment type="pathway">
    <text evidence="3">Amino-sugar metabolism; N-acetylneuraminate degradation; D-fructose 6-phosphate from N-acetylneuraminate: step 3/5.</text>
</comment>
<dbReference type="PANTHER" id="PTHR36204">
    <property type="entry name" value="N-ACETYLMANNOSAMINE-6-PHOSPHATE 2-EPIMERASE-RELATED"/>
    <property type="match status" value="1"/>
</dbReference>
<dbReference type="STRING" id="137733.SAMN05421767_11639"/>
<comment type="catalytic activity">
    <reaction evidence="1">
        <text>an N-acyl-D-glucosamine 6-phosphate = an N-acyl-D-mannosamine 6-phosphate</text>
        <dbReference type="Rhea" id="RHEA:23932"/>
        <dbReference type="ChEBI" id="CHEBI:57599"/>
        <dbReference type="ChEBI" id="CHEBI:57666"/>
        <dbReference type="EC" id="5.1.3.9"/>
    </reaction>
</comment>
<dbReference type="EMBL" id="FOGF01000016">
    <property type="protein sequence ID" value="SER04988.1"/>
    <property type="molecule type" value="Genomic_DNA"/>
</dbReference>
<evidence type="ECO:0000256" key="2">
    <source>
        <dbReference type="ARBA" id="ARBA00002147"/>
    </source>
</evidence>
<dbReference type="OrthoDB" id="9781704at2"/>
<keyword evidence="7" id="KW-0119">Carbohydrate metabolism</keyword>
<accession>A0A1H9L0Z3</accession>
<dbReference type="InterPro" id="IPR009057">
    <property type="entry name" value="Homeodomain-like_sf"/>
</dbReference>
<dbReference type="GO" id="GO:0019262">
    <property type="term" value="P:N-acetylneuraminate catabolic process"/>
    <property type="evidence" value="ECO:0007669"/>
    <property type="project" value="UniProtKB-UniPathway"/>
</dbReference>
<dbReference type="InterPro" id="IPR011060">
    <property type="entry name" value="RibuloseP-bd_barrel"/>
</dbReference>
<dbReference type="GO" id="GO:0005829">
    <property type="term" value="C:cytosol"/>
    <property type="evidence" value="ECO:0007669"/>
    <property type="project" value="TreeGrafter"/>
</dbReference>
<comment type="function">
    <text evidence="2">Converts N-acetylmannosamine-6-phosphate (ManNAc-6-P) to N-acetylglucosamine-6-phosphate (GlcNAc-6-P).</text>
</comment>
<evidence type="ECO:0000256" key="6">
    <source>
        <dbReference type="ARBA" id="ARBA00023235"/>
    </source>
</evidence>
<dbReference type="Gene3D" id="3.20.20.70">
    <property type="entry name" value="Aldolase class I"/>
    <property type="match status" value="1"/>
</dbReference>
<dbReference type="EC" id="5.1.3.9" evidence="5"/>
<evidence type="ECO:0000256" key="1">
    <source>
        <dbReference type="ARBA" id="ARBA00000056"/>
    </source>
</evidence>
<dbReference type="InterPro" id="IPR007260">
    <property type="entry name" value="NanE"/>
</dbReference>
<dbReference type="InterPro" id="IPR013785">
    <property type="entry name" value="Aldolase_TIM"/>
</dbReference>
<feature type="domain" description="HTH rpiR-type" evidence="8">
    <location>
        <begin position="5"/>
        <end position="81"/>
    </location>
</feature>
<dbReference type="Proteomes" id="UP000198556">
    <property type="component" value="Unassembled WGS sequence"/>
</dbReference>
<dbReference type="GO" id="GO:0006053">
    <property type="term" value="P:N-acetylmannosamine catabolic process"/>
    <property type="evidence" value="ECO:0007669"/>
    <property type="project" value="TreeGrafter"/>
</dbReference>
<dbReference type="GO" id="GO:0047465">
    <property type="term" value="F:N-acylglucosamine-6-phosphate 2-epimerase activity"/>
    <property type="evidence" value="ECO:0007669"/>
    <property type="project" value="UniProtKB-EC"/>
</dbReference>
<dbReference type="Pfam" id="PF04131">
    <property type="entry name" value="NanE"/>
    <property type="match status" value="1"/>
</dbReference>
<reference evidence="9 10" key="1">
    <citation type="submission" date="2016-10" db="EMBL/GenBank/DDBJ databases">
        <authorList>
            <person name="de Groot N.N."/>
        </authorList>
    </citation>
    <scope>NUCLEOTIDE SEQUENCE [LARGE SCALE GENOMIC DNA]</scope>
    <source>
        <strain evidence="9 10">DSM 15827</strain>
    </source>
</reference>
<dbReference type="SUPFAM" id="SSF51366">
    <property type="entry name" value="Ribulose-phoshate binding barrel"/>
    <property type="match status" value="1"/>
</dbReference>
<dbReference type="AlphaFoldDB" id="A0A1H9L0Z3"/>